<dbReference type="Proteomes" id="UP000799429">
    <property type="component" value="Unassembled WGS sequence"/>
</dbReference>
<comment type="caution">
    <text evidence="11">The sequence shown here is derived from an EMBL/GenBank/DDBJ whole genome shotgun (WGS) entry which is preliminary data.</text>
</comment>
<accession>A0A9P4SAV1</accession>
<keyword evidence="6" id="KW-0406">Ion transport</keyword>
<keyword evidence="4" id="KW-0138">CF(0)</keyword>
<evidence type="ECO:0000256" key="5">
    <source>
        <dbReference type="ARBA" id="ARBA00022781"/>
    </source>
</evidence>
<evidence type="ECO:0000256" key="4">
    <source>
        <dbReference type="ARBA" id="ARBA00022547"/>
    </source>
</evidence>
<evidence type="ECO:0000256" key="2">
    <source>
        <dbReference type="ARBA" id="ARBA00005699"/>
    </source>
</evidence>
<organism evidence="11 12">
    <name type="scientific">Patellaria atrata CBS 101060</name>
    <dbReference type="NCBI Taxonomy" id="1346257"/>
    <lineage>
        <taxon>Eukaryota</taxon>
        <taxon>Fungi</taxon>
        <taxon>Dikarya</taxon>
        <taxon>Ascomycota</taxon>
        <taxon>Pezizomycotina</taxon>
        <taxon>Dothideomycetes</taxon>
        <taxon>Dothideomycetes incertae sedis</taxon>
        <taxon>Patellariales</taxon>
        <taxon>Patellariaceae</taxon>
        <taxon>Patellaria</taxon>
    </lineage>
</organism>
<protein>
    <submittedName>
        <fullName evidence="11">Mitochondrial F1F0-ATP synthase g subunit</fullName>
    </submittedName>
</protein>
<evidence type="ECO:0000313" key="11">
    <source>
        <dbReference type="EMBL" id="KAF2839241.1"/>
    </source>
</evidence>
<evidence type="ECO:0000256" key="10">
    <source>
        <dbReference type="SAM" id="MobiDB-lite"/>
    </source>
</evidence>
<keyword evidence="3" id="KW-0813">Transport</keyword>
<evidence type="ECO:0000256" key="3">
    <source>
        <dbReference type="ARBA" id="ARBA00022448"/>
    </source>
</evidence>
<dbReference type="PANTHER" id="PTHR12386">
    <property type="entry name" value="ATP SYNTHASE SUBUNIT"/>
    <property type="match status" value="1"/>
</dbReference>
<dbReference type="EMBL" id="MU006095">
    <property type="protein sequence ID" value="KAF2839241.1"/>
    <property type="molecule type" value="Genomic_DNA"/>
</dbReference>
<evidence type="ECO:0000313" key="12">
    <source>
        <dbReference type="Proteomes" id="UP000799429"/>
    </source>
</evidence>
<dbReference type="GO" id="GO:0015986">
    <property type="term" value="P:proton motive force-driven ATP synthesis"/>
    <property type="evidence" value="ECO:0007669"/>
    <property type="project" value="InterPro"/>
</dbReference>
<dbReference type="GO" id="GO:0015078">
    <property type="term" value="F:proton transmembrane transporter activity"/>
    <property type="evidence" value="ECO:0007669"/>
    <property type="project" value="InterPro"/>
</dbReference>
<evidence type="ECO:0000256" key="1">
    <source>
        <dbReference type="ARBA" id="ARBA00004325"/>
    </source>
</evidence>
<keyword evidence="9" id="KW-0066">ATP synthesis</keyword>
<dbReference type="Pfam" id="PF04718">
    <property type="entry name" value="ATP-synt_G"/>
    <property type="match status" value="1"/>
</dbReference>
<sequence length="201" mass="21303">MSLSASRTVFRRSHLLLHRGGARNASSATETAQAAKEKTQQTTSRASEGLSRVTSSASSAITTYGSAAGNALGRIGGRTGRLIGAVNSLIPPTIYYSKVALELGKIVVKQRGMAPPSTAQFQSYWQPILNAIRHPASISSRTSSTIGDAQSLLSRARNLNRQEALSVSIILAEVIGFFTVGEMIGRLKIVGYRGSTAHGHH</sequence>
<feature type="region of interest" description="Disordered" evidence="10">
    <location>
        <begin position="20"/>
        <end position="54"/>
    </location>
</feature>
<evidence type="ECO:0000256" key="7">
    <source>
        <dbReference type="ARBA" id="ARBA00023128"/>
    </source>
</evidence>
<keyword evidence="7" id="KW-0496">Mitochondrion</keyword>
<keyword evidence="8" id="KW-0472">Membrane</keyword>
<dbReference type="OrthoDB" id="437at2759"/>
<dbReference type="InterPro" id="IPR006808">
    <property type="entry name" value="ATP_synth_F0_gsu_mt"/>
</dbReference>
<dbReference type="GO" id="GO:0045259">
    <property type="term" value="C:proton-transporting ATP synthase complex"/>
    <property type="evidence" value="ECO:0007669"/>
    <property type="project" value="UniProtKB-KW"/>
</dbReference>
<proteinExistence type="inferred from homology"/>
<evidence type="ECO:0000256" key="8">
    <source>
        <dbReference type="ARBA" id="ARBA00023136"/>
    </source>
</evidence>
<comment type="subcellular location">
    <subcellularLocation>
        <location evidence="1">Mitochondrion membrane</location>
    </subcellularLocation>
</comment>
<comment type="similarity">
    <text evidence="2">Belongs to the ATPase g subunit family.</text>
</comment>
<dbReference type="AlphaFoldDB" id="A0A9P4SAV1"/>
<dbReference type="GO" id="GO:0031966">
    <property type="term" value="C:mitochondrial membrane"/>
    <property type="evidence" value="ECO:0007669"/>
    <property type="project" value="UniProtKB-SubCell"/>
</dbReference>
<keyword evidence="5" id="KW-0375">Hydrogen ion transport</keyword>
<name>A0A9P4SAV1_9PEZI</name>
<feature type="compositionally biased region" description="Low complexity" evidence="10">
    <location>
        <begin position="25"/>
        <end position="44"/>
    </location>
</feature>
<evidence type="ECO:0000256" key="9">
    <source>
        <dbReference type="ARBA" id="ARBA00023310"/>
    </source>
</evidence>
<keyword evidence="12" id="KW-1185">Reference proteome</keyword>
<gene>
    <name evidence="11" type="ORF">M501DRAFT_933822</name>
</gene>
<reference evidence="11" key="1">
    <citation type="journal article" date="2020" name="Stud. Mycol.">
        <title>101 Dothideomycetes genomes: a test case for predicting lifestyles and emergence of pathogens.</title>
        <authorList>
            <person name="Haridas S."/>
            <person name="Albert R."/>
            <person name="Binder M."/>
            <person name="Bloem J."/>
            <person name="Labutti K."/>
            <person name="Salamov A."/>
            <person name="Andreopoulos B."/>
            <person name="Baker S."/>
            <person name="Barry K."/>
            <person name="Bills G."/>
            <person name="Bluhm B."/>
            <person name="Cannon C."/>
            <person name="Castanera R."/>
            <person name="Culley D."/>
            <person name="Daum C."/>
            <person name="Ezra D."/>
            <person name="Gonzalez J."/>
            <person name="Henrissat B."/>
            <person name="Kuo A."/>
            <person name="Liang C."/>
            <person name="Lipzen A."/>
            <person name="Lutzoni F."/>
            <person name="Magnuson J."/>
            <person name="Mondo S."/>
            <person name="Nolan M."/>
            <person name="Ohm R."/>
            <person name="Pangilinan J."/>
            <person name="Park H.-J."/>
            <person name="Ramirez L."/>
            <person name="Alfaro M."/>
            <person name="Sun H."/>
            <person name="Tritt A."/>
            <person name="Yoshinaga Y."/>
            <person name="Zwiers L.-H."/>
            <person name="Turgeon B."/>
            <person name="Goodwin S."/>
            <person name="Spatafora J."/>
            <person name="Crous P."/>
            <person name="Grigoriev I."/>
        </authorList>
    </citation>
    <scope>NUCLEOTIDE SEQUENCE</scope>
    <source>
        <strain evidence="11">CBS 101060</strain>
    </source>
</reference>
<evidence type="ECO:0000256" key="6">
    <source>
        <dbReference type="ARBA" id="ARBA00023065"/>
    </source>
</evidence>